<keyword evidence="4" id="KW-1185">Reference proteome</keyword>
<comment type="caution">
    <text evidence="3">The sequence shown here is derived from an EMBL/GenBank/DDBJ whole genome shotgun (WGS) entry which is preliminary data.</text>
</comment>
<evidence type="ECO:0000256" key="2">
    <source>
        <dbReference type="SAM" id="Phobius"/>
    </source>
</evidence>
<proteinExistence type="predicted"/>
<dbReference type="Proteomes" id="UP000789739">
    <property type="component" value="Unassembled WGS sequence"/>
</dbReference>
<feature type="transmembrane region" description="Helical" evidence="2">
    <location>
        <begin position="55"/>
        <end position="78"/>
    </location>
</feature>
<dbReference type="EMBL" id="CAJVPI010000046">
    <property type="protein sequence ID" value="CAG8465949.1"/>
    <property type="molecule type" value="Genomic_DNA"/>
</dbReference>
<dbReference type="AlphaFoldDB" id="A0A9N8VTF5"/>
<gene>
    <name evidence="3" type="ORF">PBRASI_LOCUS831</name>
</gene>
<protein>
    <submittedName>
        <fullName evidence="3">11538_t:CDS:1</fullName>
    </submittedName>
</protein>
<sequence length="174" mass="20230">MEPYTGNEIVLKYFETYDEETWTYEHFLNELKEAIVISPSYTNDWSGLDGACIKGGFWVVVILFGVVRFRGFAVVFGTQDEINEPRMKSFFQDIILEREKRNAGKNYVIEGVRVLNEARFRSSDETENGPSQTPEDKVAEVTDDEEWEFDTPQPSWLKKVIEEHCLSKNPQQTQ</sequence>
<keyword evidence="2" id="KW-1133">Transmembrane helix</keyword>
<keyword evidence="2" id="KW-0472">Membrane</keyword>
<evidence type="ECO:0000256" key="1">
    <source>
        <dbReference type="SAM" id="MobiDB-lite"/>
    </source>
</evidence>
<feature type="region of interest" description="Disordered" evidence="1">
    <location>
        <begin position="120"/>
        <end position="154"/>
    </location>
</feature>
<evidence type="ECO:0000313" key="3">
    <source>
        <dbReference type="EMBL" id="CAG8465949.1"/>
    </source>
</evidence>
<keyword evidence="2" id="KW-0812">Transmembrane</keyword>
<evidence type="ECO:0000313" key="4">
    <source>
        <dbReference type="Proteomes" id="UP000789739"/>
    </source>
</evidence>
<name>A0A9N8VTF5_9GLOM</name>
<dbReference type="OrthoDB" id="2397732at2759"/>
<organism evidence="3 4">
    <name type="scientific">Paraglomus brasilianum</name>
    <dbReference type="NCBI Taxonomy" id="144538"/>
    <lineage>
        <taxon>Eukaryota</taxon>
        <taxon>Fungi</taxon>
        <taxon>Fungi incertae sedis</taxon>
        <taxon>Mucoromycota</taxon>
        <taxon>Glomeromycotina</taxon>
        <taxon>Glomeromycetes</taxon>
        <taxon>Paraglomerales</taxon>
        <taxon>Paraglomeraceae</taxon>
        <taxon>Paraglomus</taxon>
    </lineage>
</organism>
<accession>A0A9N8VTF5</accession>
<reference evidence="3" key="1">
    <citation type="submission" date="2021-06" db="EMBL/GenBank/DDBJ databases">
        <authorList>
            <person name="Kallberg Y."/>
            <person name="Tangrot J."/>
            <person name="Rosling A."/>
        </authorList>
    </citation>
    <scope>NUCLEOTIDE SEQUENCE</scope>
    <source>
        <strain evidence="3">BR232B</strain>
    </source>
</reference>